<evidence type="ECO:0000313" key="1">
    <source>
        <dbReference type="EMBL" id="QDH71040.1"/>
    </source>
</evidence>
<dbReference type="AlphaFoldDB" id="A0A514BUI1"/>
<reference evidence="1 2" key="1">
    <citation type="submission" date="2019-06" db="EMBL/GenBank/DDBJ databases">
        <title>Lysobacter alkalisoli sp. nov. isolated from saline-alkali soil.</title>
        <authorList>
            <person name="Sun J.-Q."/>
            <person name="Xu L."/>
        </authorList>
    </citation>
    <scope>NUCLEOTIDE SEQUENCE [LARGE SCALE GENOMIC DNA]</scope>
    <source>
        <strain evidence="1 2">SJ-36</strain>
    </source>
</reference>
<keyword evidence="2" id="KW-1185">Reference proteome</keyword>
<dbReference type="Proteomes" id="UP000317199">
    <property type="component" value="Chromosome"/>
</dbReference>
<organism evidence="1 2">
    <name type="scientific">Marilutibacter alkalisoli</name>
    <dbReference type="NCBI Taxonomy" id="2591633"/>
    <lineage>
        <taxon>Bacteria</taxon>
        <taxon>Pseudomonadati</taxon>
        <taxon>Pseudomonadota</taxon>
        <taxon>Gammaproteobacteria</taxon>
        <taxon>Lysobacterales</taxon>
        <taxon>Lysobacteraceae</taxon>
        <taxon>Marilutibacter</taxon>
    </lineage>
</organism>
<dbReference type="OrthoDB" id="5123492at2"/>
<evidence type="ECO:0000313" key="2">
    <source>
        <dbReference type="Proteomes" id="UP000317199"/>
    </source>
</evidence>
<proteinExistence type="predicted"/>
<dbReference type="EMBL" id="CP041242">
    <property type="protein sequence ID" value="QDH71040.1"/>
    <property type="molecule type" value="Genomic_DNA"/>
</dbReference>
<gene>
    <name evidence="1" type="ORF">FKV23_13810</name>
</gene>
<dbReference type="KEGG" id="lyj:FKV23_13810"/>
<protein>
    <submittedName>
        <fullName evidence="1">Uncharacterized protein</fullName>
    </submittedName>
</protein>
<name>A0A514BUI1_9GAMM</name>
<sequence length="183" mass="21108">MQRENLKLSEALLLCQRELAQVRQMQEPLMEQCSQWRAESTSVEVVSTYLAEGLAEHLSRAYWEMHEPRSPITWRRFLISRWPWLRSLLQRWRSTAALAEAEHTRLIESSSLFQAAWYLKQNADVVSAGISPATHYLLCGAREGRDPGPEFSTRDYLAQHPECEQSGVNPLVHYLQSQLKSPA</sequence>
<accession>A0A514BUI1</accession>